<feature type="transmembrane region" description="Helical" evidence="1">
    <location>
        <begin position="87"/>
        <end position="108"/>
    </location>
</feature>
<dbReference type="EMBL" id="CP091871">
    <property type="protein sequence ID" value="WEU40069.1"/>
    <property type="molecule type" value="Genomic_DNA"/>
</dbReference>
<sequence>MRKEEITSSVKKIVNGLLASIGVVLIQVLLFLISLNYFNTLSSITLLILVSLESILLYIIYLSYKLIILEEHILPETVKTRTFLKTILWYIILNASLQITRASLLVVLSSNIINGVETTSNILYVIDMLALLTVAPLLLYVISWSLMIYISLKDVNVEYEIKPILTATASLMLISIISYIIYHTAGTIVMIIAFLTQAYLFLKISKKADTDSRRKLEHPDNSIKQRTLRKS</sequence>
<feature type="transmembrane region" description="Helical" evidence="1">
    <location>
        <begin position="128"/>
        <end position="152"/>
    </location>
</feature>
<accession>A0AAF0D1S6</accession>
<proteinExistence type="predicted"/>
<feature type="transmembrane region" description="Helical" evidence="1">
    <location>
        <begin position="44"/>
        <end position="67"/>
    </location>
</feature>
<reference evidence="2" key="1">
    <citation type="journal article" date="2017" name="Nature">
        <title>Asgard archaea illuminate the origin of eukaryotic cellular complexity.</title>
        <authorList>
            <person name="Zaremba-Niedzwiedzka K."/>
            <person name="Caceres E.F."/>
            <person name="Saw J.H."/>
            <person name="Backstrom D."/>
            <person name="Juzokaite L."/>
            <person name="Vancaester E."/>
            <person name="Seitz K.W."/>
            <person name="Anantharaman K."/>
            <person name="Starnawski P."/>
            <person name="Kjeldsen K.U."/>
            <person name="Scott M.B."/>
            <person name="Nunoura T."/>
            <person name="Banfield J.F."/>
            <person name="Schramm A."/>
            <person name="Baker B.J."/>
            <person name="Spang A."/>
            <person name="Ettema T.J.G."/>
        </authorList>
    </citation>
    <scope>NUCLEOTIDE SEQUENCE</scope>
    <source>
        <strain evidence="2">LCB_4</strain>
    </source>
</reference>
<evidence type="ECO:0000256" key="1">
    <source>
        <dbReference type="SAM" id="Phobius"/>
    </source>
</evidence>
<dbReference type="AlphaFoldDB" id="A0AAF0D1S6"/>
<evidence type="ECO:0000313" key="3">
    <source>
        <dbReference type="Proteomes" id="UP000186851"/>
    </source>
</evidence>
<dbReference type="Proteomes" id="UP000186851">
    <property type="component" value="Chromosome"/>
</dbReference>
<keyword evidence="1" id="KW-0472">Membrane</keyword>
<evidence type="ECO:0000313" key="2">
    <source>
        <dbReference type="EMBL" id="WEU40069.1"/>
    </source>
</evidence>
<feature type="transmembrane region" description="Helical" evidence="1">
    <location>
        <begin position="188"/>
        <end position="205"/>
    </location>
</feature>
<reference evidence="2" key="2">
    <citation type="journal article" date="2022" name="Nat. Microbiol.">
        <title>A closed Candidatus Odinarchaeum chromosome exposes Asgard archaeal viruses.</title>
        <authorList>
            <person name="Tamarit D."/>
            <person name="Caceres E.F."/>
            <person name="Krupovic M."/>
            <person name="Nijland R."/>
            <person name="Eme L."/>
            <person name="Robinson N.P."/>
            <person name="Ettema T.J.G."/>
        </authorList>
    </citation>
    <scope>NUCLEOTIDE SEQUENCE</scope>
    <source>
        <strain evidence="2">LCB_4</strain>
    </source>
</reference>
<feature type="transmembrane region" description="Helical" evidence="1">
    <location>
        <begin position="164"/>
        <end position="182"/>
    </location>
</feature>
<keyword evidence="1" id="KW-1133">Transmembrane helix</keyword>
<gene>
    <name evidence="2" type="ORF">OdinLCB4_006255</name>
</gene>
<organism evidence="2 3">
    <name type="scientific">Odinarchaeota yellowstonii (strain LCB_4)</name>
    <dbReference type="NCBI Taxonomy" id="1841599"/>
    <lineage>
        <taxon>Archaea</taxon>
        <taxon>Promethearchaeati</taxon>
        <taxon>Candidatus Odinarchaeota</taxon>
        <taxon>Candidatus Odinarchaeia</taxon>
        <taxon>Candidatus Odinarchaeales</taxon>
        <taxon>Candidatus Odinarchaeaceae</taxon>
        <taxon>Candidatus Odinarchaeum</taxon>
    </lineage>
</organism>
<name>A0AAF0D1S6_ODILC</name>
<feature type="transmembrane region" description="Helical" evidence="1">
    <location>
        <begin position="12"/>
        <end position="38"/>
    </location>
</feature>
<dbReference type="KEGG" id="oyw:OdinLCB4_006255"/>
<keyword evidence="1" id="KW-0812">Transmembrane</keyword>
<protein>
    <submittedName>
        <fullName evidence="2">Uncharacterized protein</fullName>
    </submittedName>
</protein>